<evidence type="ECO:0000259" key="2">
    <source>
        <dbReference type="Pfam" id="PF02470"/>
    </source>
</evidence>
<dbReference type="STRING" id="342002.BST15_17365"/>
<dbReference type="AlphaFoldDB" id="A0A0F5MYE5"/>
<dbReference type="EMBL" id="LASW01000028">
    <property type="protein sequence ID" value="KKB99639.1"/>
    <property type="molecule type" value="Genomic_DNA"/>
</dbReference>
<dbReference type="InterPro" id="IPR024516">
    <property type="entry name" value="Mce_C"/>
</dbReference>
<comment type="caution">
    <text evidence="4">The sequence shown here is derived from an EMBL/GenBank/DDBJ whole genome shotgun (WGS) entry which is preliminary data.</text>
</comment>
<dbReference type="NCBIfam" id="TIGR00996">
    <property type="entry name" value="Mtu_fam_mce"/>
    <property type="match status" value="1"/>
</dbReference>
<dbReference type="Pfam" id="PF02470">
    <property type="entry name" value="MlaD"/>
    <property type="match status" value="1"/>
</dbReference>
<dbReference type="RefSeq" id="WP_046189181.1">
    <property type="nucleotide sequence ID" value="NZ_JACKUJ010000049.1"/>
</dbReference>
<dbReference type="InterPro" id="IPR052336">
    <property type="entry name" value="MlaD_Phospholipid_Transporter"/>
</dbReference>
<dbReference type="PANTHER" id="PTHR33371:SF18">
    <property type="entry name" value="MCE-FAMILY PROTEIN MCE3C"/>
    <property type="match status" value="1"/>
</dbReference>
<keyword evidence="1" id="KW-0472">Membrane</keyword>
<dbReference type="EMBL" id="MVHH01000048">
    <property type="protein sequence ID" value="OQZ94034.1"/>
    <property type="molecule type" value="Genomic_DNA"/>
</dbReference>
<evidence type="ECO:0000313" key="6">
    <source>
        <dbReference type="Proteomes" id="UP000034416"/>
    </source>
</evidence>
<dbReference type="InterPro" id="IPR005693">
    <property type="entry name" value="Mce"/>
</dbReference>
<dbReference type="PATRIC" id="fig|342002.3.peg.2790"/>
<dbReference type="Proteomes" id="UP000192327">
    <property type="component" value="Unassembled WGS sequence"/>
</dbReference>
<feature type="transmembrane region" description="Helical" evidence="1">
    <location>
        <begin position="28"/>
        <end position="47"/>
    </location>
</feature>
<proteinExistence type="predicted"/>
<dbReference type="Proteomes" id="UP000034416">
    <property type="component" value="Unassembled WGS sequence"/>
</dbReference>
<protein>
    <submittedName>
        <fullName evidence="4">Mammalian cell entry protein</fullName>
    </submittedName>
</protein>
<name>A0A0F5MYE5_9MYCO</name>
<dbReference type="Pfam" id="PF11887">
    <property type="entry name" value="Mce4_CUP1"/>
    <property type="match status" value="1"/>
</dbReference>
<organism evidence="4 6">
    <name type="scientific">Mycolicibacter arupensis</name>
    <dbReference type="NCBI Taxonomy" id="342002"/>
    <lineage>
        <taxon>Bacteria</taxon>
        <taxon>Bacillati</taxon>
        <taxon>Actinomycetota</taxon>
        <taxon>Actinomycetes</taxon>
        <taxon>Mycobacteriales</taxon>
        <taxon>Mycobacteriaceae</taxon>
        <taxon>Mycolicibacter</taxon>
    </lineage>
</organism>
<feature type="domain" description="Mammalian cell entry C-terminal" evidence="3">
    <location>
        <begin position="135"/>
        <end position="315"/>
    </location>
</feature>
<reference evidence="6" key="1">
    <citation type="submission" date="2015-04" db="EMBL/GenBank/DDBJ databases">
        <title>Genome sequence of Mycobacterium arupense GUC1.</title>
        <authorList>
            <person name="Greninger A.L."/>
            <person name="Cunningham G."/>
            <person name="Chiu C.Y."/>
            <person name="Miller S."/>
        </authorList>
    </citation>
    <scope>NUCLEOTIDE SEQUENCE [LARGE SCALE GENOMIC DNA]</scope>
    <source>
        <strain evidence="6">GUC1</strain>
    </source>
</reference>
<feature type="domain" description="Mce/MlaD" evidence="2">
    <location>
        <begin position="54"/>
        <end position="128"/>
    </location>
</feature>
<keyword evidence="1" id="KW-0812">Transmembrane</keyword>
<dbReference type="PANTHER" id="PTHR33371">
    <property type="entry name" value="INTERMEMBRANE PHOSPHOLIPID TRANSPORT SYSTEM BINDING PROTEIN MLAD-RELATED"/>
    <property type="match status" value="1"/>
</dbReference>
<evidence type="ECO:0000313" key="4">
    <source>
        <dbReference type="EMBL" id="KKB99639.1"/>
    </source>
</evidence>
<dbReference type="OrthoDB" id="3456055at2"/>
<evidence type="ECO:0000313" key="7">
    <source>
        <dbReference type="Proteomes" id="UP000192327"/>
    </source>
</evidence>
<sequence>MGNAITTPIRKFLREWRTRPLESYNTTWLGFGALAVVAVVVAAALFVKVIGFGYTRYTAEFAQAAALTPGNPVMVAGIEVGRVTSMRLAGDHVVAGLTVRNDVAMGKDTRAKIQVMTILGSRYLKLEPDGPGALPGKRIPLTNTEVPYDLESLLDDATTTFDQVDSDQFGQSLAVLGQQLSGLPPVVPQAMANLHTLAKITADRREELGTLLASTQRVANTLRNQQTSLGNLVDQGQDFIGELVARQNTFHAMLAALTTLAGQLNNVVVKDRAMLDDMLANLRALSDMLGQHDDMLRSLIQAAPPPLRGITNATGYGPAVEFFAGNGIAIDSWMCAISGRAKQFGMIEYFKDCK</sequence>
<reference evidence="4" key="2">
    <citation type="submission" date="2015-04" db="EMBL/GenBank/DDBJ databases">
        <title>Genome sequence of Mycobacterium arupense strain GUC1.</title>
        <authorList>
            <person name="Greninger A.L."/>
            <person name="Cunningham G."/>
            <person name="Chiu C.Y."/>
            <person name="Miller S."/>
        </authorList>
    </citation>
    <scope>NUCLEOTIDE SEQUENCE</scope>
    <source>
        <strain evidence="4">GUC1</strain>
    </source>
</reference>
<gene>
    <name evidence="5" type="ORF">BST15_17365</name>
    <name evidence="4" type="ORF">WR43_08690</name>
</gene>
<keyword evidence="7" id="KW-1185">Reference proteome</keyword>
<evidence type="ECO:0000313" key="5">
    <source>
        <dbReference type="EMBL" id="OQZ94034.1"/>
    </source>
</evidence>
<reference evidence="5 7" key="3">
    <citation type="submission" date="2016-12" db="EMBL/GenBank/DDBJ databases">
        <title>The new phylogeny of genus Mycobacterium.</title>
        <authorList>
            <person name="Tortoli E."/>
            <person name="Trovato A."/>
            <person name="Cirillo D.M."/>
        </authorList>
    </citation>
    <scope>NUCLEOTIDE SEQUENCE [LARGE SCALE GENOMIC DNA]</scope>
    <source>
        <strain evidence="5 7">DSM 44942</strain>
    </source>
</reference>
<evidence type="ECO:0000259" key="3">
    <source>
        <dbReference type="Pfam" id="PF11887"/>
    </source>
</evidence>
<accession>A0A0F5MYE5</accession>
<dbReference type="InterPro" id="IPR003399">
    <property type="entry name" value="Mce/MlaD"/>
</dbReference>
<dbReference type="GO" id="GO:0005576">
    <property type="term" value="C:extracellular region"/>
    <property type="evidence" value="ECO:0007669"/>
    <property type="project" value="TreeGrafter"/>
</dbReference>
<keyword evidence="1" id="KW-1133">Transmembrane helix</keyword>
<evidence type="ECO:0000256" key="1">
    <source>
        <dbReference type="SAM" id="Phobius"/>
    </source>
</evidence>